<comment type="caution">
    <text evidence="1">The sequence shown here is derived from an EMBL/GenBank/DDBJ whole genome shotgun (WGS) entry which is preliminary data.</text>
</comment>
<name>A0ABS8TNB9_DATST</name>
<reference evidence="1 2" key="1">
    <citation type="journal article" date="2021" name="BMC Genomics">
        <title>Datura genome reveals duplications of psychoactive alkaloid biosynthetic genes and high mutation rate following tissue culture.</title>
        <authorList>
            <person name="Rajewski A."/>
            <person name="Carter-House D."/>
            <person name="Stajich J."/>
            <person name="Litt A."/>
        </authorList>
    </citation>
    <scope>NUCLEOTIDE SEQUENCE [LARGE SCALE GENOMIC DNA]</scope>
    <source>
        <strain evidence="1">AR-01</strain>
    </source>
</reference>
<keyword evidence="2" id="KW-1185">Reference proteome</keyword>
<protein>
    <submittedName>
        <fullName evidence="1">Uncharacterized protein</fullName>
    </submittedName>
</protein>
<dbReference type="EMBL" id="JACEIK010001906">
    <property type="protein sequence ID" value="MCD7473030.1"/>
    <property type="molecule type" value="Genomic_DNA"/>
</dbReference>
<evidence type="ECO:0000313" key="1">
    <source>
        <dbReference type="EMBL" id="MCD7473030.1"/>
    </source>
</evidence>
<sequence length="178" mass="20646">MREVTGRRWWCGCPVGRLFIGGAPSEGIPAVVIMEDLVVLRRCSGERKDRTKEVRLLLVFQVELFDRRKGKGKKEVKRERWLQGIVLWWWCFLPVNGECWWFHGEGGKIRRRRRRNRGGYRVREEGGAAARERDEGMSENVRVLGSSGNHGLNHAENNHELIGYRRASLVSTQVARIH</sequence>
<accession>A0ABS8TNB9</accession>
<proteinExistence type="predicted"/>
<dbReference type="Proteomes" id="UP000823775">
    <property type="component" value="Unassembled WGS sequence"/>
</dbReference>
<organism evidence="1 2">
    <name type="scientific">Datura stramonium</name>
    <name type="common">Jimsonweed</name>
    <name type="synonym">Common thornapple</name>
    <dbReference type="NCBI Taxonomy" id="4076"/>
    <lineage>
        <taxon>Eukaryota</taxon>
        <taxon>Viridiplantae</taxon>
        <taxon>Streptophyta</taxon>
        <taxon>Embryophyta</taxon>
        <taxon>Tracheophyta</taxon>
        <taxon>Spermatophyta</taxon>
        <taxon>Magnoliopsida</taxon>
        <taxon>eudicotyledons</taxon>
        <taxon>Gunneridae</taxon>
        <taxon>Pentapetalae</taxon>
        <taxon>asterids</taxon>
        <taxon>lamiids</taxon>
        <taxon>Solanales</taxon>
        <taxon>Solanaceae</taxon>
        <taxon>Solanoideae</taxon>
        <taxon>Datureae</taxon>
        <taxon>Datura</taxon>
    </lineage>
</organism>
<gene>
    <name evidence="1" type="ORF">HAX54_014573</name>
</gene>
<evidence type="ECO:0000313" key="2">
    <source>
        <dbReference type="Proteomes" id="UP000823775"/>
    </source>
</evidence>